<feature type="transmembrane region" description="Helical" evidence="2">
    <location>
        <begin position="108"/>
        <end position="129"/>
    </location>
</feature>
<feature type="transmembrane region" description="Helical" evidence="2">
    <location>
        <begin position="263"/>
        <end position="285"/>
    </location>
</feature>
<sequence length="488" mass="49801">MSGSLWLVPGEGGKDRTDDLPDVPRPRRPHWAAPDPVDELAARMGDLIAAAVHPDEIAAVIESDGMSDDQIRLTYGRENSFALAEELYARVPRSYPEPDRPVTDPWRVSLLGCLLRALVFALPGLAYVVGSHLLSGPPDSLGLPAGTMPLLAGALAGWVWNQALAHRAYSWLGLGARRAAARALAVGAPLGALAGAAVAWIAGAADADAPGAVAFAAGQAAYLGAATTLLVFGRERWLLCALAPVALGAALMAVYVPPDAVRAALLVLSLGAAVALAAVTVLRCRREPRQDGPAPRAVASVPYGVFGLAIGVLVLLTALGDVLRYGAHAEVAAPAAVALTLSMGPAEWLLYRYRSQAVAGLRASTTPAGFWRATSGALARCLASYLAVLALLGGVGSLLWRQGPPMDAAHGLGLLCLGVVLWTALLLQAFGAVPVAAAVCGLAAAAQTVVLVTGPLSPAVTQLTVCGAAALVLAVTGSALLGRATAHR</sequence>
<dbReference type="RefSeq" id="WP_125047501.1">
    <property type="nucleotide sequence ID" value="NZ_BHZC01000001.1"/>
</dbReference>
<keyword evidence="2" id="KW-1133">Transmembrane helix</keyword>
<dbReference type="OrthoDB" id="3696477at2"/>
<evidence type="ECO:0000313" key="3">
    <source>
        <dbReference type="EMBL" id="GCD38256.1"/>
    </source>
</evidence>
<dbReference type="EMBL" id="BHZC01000001">
    <property type="protein sequence ID" value="GCD38256.1"/>
    <property type="molecule type" value="Genomic_DNA"/>
</dbReference>
<gene>
    <name evidence="3" type="ORF">OEIGOIKO_06068</name>
</gene>
<organism evidence="3 4">
    <name type="scientific">Streptomyces chrestomyceticus JCM 4735</name>
    <dbReference type="NCBI Taxonomy" id="1306181"/>
    <lineage>
        <taxon>Bacteria</taxon>
        <taxon>Bacillati</taxon>
        <taxon>Actinomycetota</taxon>
        <taxon>Actinomycetes</taxon>
        <taxon>Kitasatosporales</taxon>
        <taxon>Streptomycetaceae</taxon>
        <taxon>Streptomyces</taxon>
    </lineage>
</organism>
<feature type="transmembrane region" description="Helical" evidence="2">
    <location>
        <begin position="408"/>
        <end position="427"/>
    </location>
</feature>
<dbReference type="Proteomes" id="UP000287830">
    <property type="component" value="Unassembled WGS sequence"/>
</dbReference>
<feature type="transmembrane region" description="Helical" evidence="2">
    <location>
        <begin position="434"/>
        <end position="453"/>
    </location>
</feature>
<evidence type="ECO:0000313" key="4">
    <source>
        <dbReference type="Proteomes" id="UP000287830"/>
    </source>
</evidence>
<feature type="region of interest" description="Disordered" evidence="1">
    <location>
        <begin position="1"/>
        <end position="33"/>
    </location>
</feature>
<feature type="transmembrane region" description="Helical" evidence="2">
    <location>
        <begin position="331"/>
        <end position="351"/>
    </location>
</feature>
<accession>A0A7U9L296</accession>
<dbReference type="GeneID" id="95624821"/>
<protein>
    <recommendedName>
        <fullName evidence="5">Integral membrane protein</fullName>
    </recommendedName>
</protein>
<keyword evidence="2" id="KW-0472">Membrane</keyword>
<feature type="transmembrane region" description="Helical" evidence="2">
    <location>
        <begin position="297"/>
        <end position="319"/>
    </location>
</feature>
<proteinExistence type="predicted"/>
<keyword evidence="2" id="KW-0812">Transmembrane</keyword>
<evidence type="ECO:0008006" key="5">
    <source>
        <dbReference type="Google" id="ProtNLM"/>
    </source>
</evidence>
<reference evidence="3 4" key="1">
    <citation type="submission" date="2018-11" db="EMBL/GenBank/DDBJ databases">
        <title>Whole genome sequence of Streptomyces chrestomyceticus NBRC 13444(T).</title>
        <authorList>
            <person name="Komaki H."/>
            <person name="Tamura T."/>
        </authorList>
    </citation>
    <scope>NUCLEOTIDE SEQUENCE [LARGE SCALE GENOMIC DNA]</scope>
    <source>
        <strain evidence="3 4">NBRC 13444</strain>
    </source>
</reference>
<comment type="caution">
    <text evidence="3">The sequence shown here is derived from an EMBL/GenBank/DDBJ whole genome shotgun (WGS) entry which is preliminary data.</text>
</comment>
<dbReference type="AlphaFoldDB" id="A0A7U9L296"/>
<feature type="transmembrane region" description="Helical" evidence="2">
    <location>
        <begin position="209"/>
        <end position="232"/>
    </location>
</feature>
<feature type="transmembrane region" description="Helical" evidence="2">
    <location>
        <begin position="237"/>
        <end position="257"/>
    </location>
</feature>
<evidence type="ECO:0000256" key="1">
    <source>
        <dbReference type="SAM" id="MobiDB-lite"/>
    </source>
</evidence>
<feature type="transmembrane region" description="Helical" evidence="2">
    <location>
        <begin position="382"/>
        <end position="402"/>
    </location>
</feature>
<feature type="transmembrane region" description="Helical" evidence="2">
    <location>
        <begin position="141"/>
        <end position="160"/>
    </location>
</feature>
<name>A0A7U9L296_9ACTN</name>
<evidence type="ECO:0000256" key="2">
    <source>
        <dbReference type="SAM" id="Phobius"/>
    </source>
</evidence>
<feature type="transmembrane region" description="Helical" evidence="2">
    <location>
        <begin position="459"/>
        <end position="482"/>
    </location>
</feature>
<feature type="compositionally biased region" description="Basic and acidic residues" evidence="1">
    <location>
        <begin position="12"/>
        <end position="25"/>
    </location>
</feature>
<feature type="transmembrane region" description="Helical" evidence="2">
    <location>
        <begin position="181"/>
        <end position="203"/>
    </location>
</feature>